<dbReference type="OrthoDB" id="275177at2759"/>
<protein>
    <recommendedName>
        <fullName evidence="3">Roc domain-containing protein</fullName>
    </recommendedName>
</protein>
<sequence length="420" mass="46919">MTTDVKVHSTTLVLVGPGGSGKTTLAVRLARGEFDPDVGPRDGLLVHEWLVPDPAEGQEPLLVSIWDVGGQEMFWSTDAFFKMREVIYVVVYNTRIGFDASNVVEYLDRIETLAPGATKLVVGTRAWEDGFIPEMPSTSMLEKHGIAGRHITLSPKANKGISDFENAVISLASGARDSTSELPRKKIRGLRERMKKEDKPMLMSLKDVIRTLPAAERQESELKAILTRLSGFGDLLQIQYIPDLEDKVVIDLVWLADVLGDVMTRDAAKRQRLKWIEGYVSMQKVQEEPTGPNEQPLKWWGAKYTFEKYLPDALLCRLLCRLLSLPELHDMKLKRMWRFGVFLQDHGAQRIVVAYEPDQLSSIKYDCPGCLGDKKTRAAPHSISAKAAWSQEKSAECDECGKTSVMSMYASDEQAVGGHP</sequence>
<comment type="caution">
    <text evidence="1">The sequence shown here is derived from an EMBL/GenBank/DDBJ whole genome shotgun (WGS) entry which is preliminary data.</text>
</comment>
<dbReference type="EMBL" id="LSYV01000073">
    <property type="protein sequence ID" value="KXZ44168.1"/>
    <property type="molecule type" value="Genomic_DNA"/>
</dbReference>
<dbReference type="SUPFAM" id="SSF52540">
    <property type="entry name" value="P-loop containing nucleoside triphosphate hydrolases"/>
    <property type="match status" value="1"/>
</dbReference>
<reference evidence="2" key="1">
    <citation type="journal article" date="2016" name="Nat. Commun.">
        <title>The Gonium pectorale genome demonstrates co-option of cell cycle regulation during the evolution of multicellularity.</title>
        <authorList>
            <person name="Hanschen E.R."/>
            <person name="Marriage T.N."/>
            <person name="Ferris P.J."/>
            <person name="Hamaji T."/>
            <person name="Toyoda A."/>
            <person name="Fujiyama A."/>
            <person name="Neme R."/>
            <person name="Noguchi H."/>
            <person name="Minakuchi Y."/>
            <person name="Suzuki M."/>
            <person name="Kawai-Toyooka H."/>
            <person name="Smith D.R."/>
            <person name="Sparks H."/>
            <person name="Anderson J."/>
            <person name="Bakaric R."/>
            <person name="Luria V."/>
            <person name="Karger A."/>
            <person name="Kirschner M.W."/>
            <person name="Durand P.M."/>
            <person name="Michod R.E."/>
            <person name="Nozaki H."/>
            <person name="Olson B.J."/>
        </authorList>
    </citation>
    <scope>NUCLEOTIDE SEQUENCE [LARGE SCALE GENOMIC DNA]</scope>
    <source>
        <strain evidence="2">NIES-2863</strain>
    </source>
</reference>
<dbReference type="STRING" id="33097.A0A150G2V1"/>
<dbReference type="Gene3D" id="3.40.50.300">
    <property type="entry name" value="P-loop containing nucleotide triphosphate hydrolases"/>
    <property type="match status" value="1"/>
</dbReference>
<name>A0A150G2V1_GONPE</name>
<dbReference type="Proteomes" id="UP000075714">
    <property type="component" value="Unassembled WGS sequence"/>
</dbReference>
<gene>
    <name evidence="1" type="ORF">GPECTOR_72g615</name>
</gene>
<evidence type="ECO:0000313" key="1">
    <source>
        <dbReference type="EMBL" id="KXZ44168.1"/>
    </source>
</evidence>
<organism evidence="1 2">
    <name type="scientific">Gonium pectorale</name>
    <name type="common">Green alga</name>
    <dbReference type="NCBI Taxonomy" id="33097"/>
    <lineage>
        <taxon>Eukaryota</taxon>
        <taxon>Viridiplantae</taxon>
        <taxon>Chlorophyta</taxon>
        <taxon>core chlorophytes</taxon>
        <taxon>Chlorophyceae</taxon>
        <taxon>CS clade</taxon>
        <taxon>Chlamydomonadales</taxon>
        <taxon>Volvocaceae</taxon>
        <taxon>Gonium</taxon>
    </lineage>
</organism>
<proteinExistence type="predicted"/>
<accession>A0A150G2V1</accession>
<dbReference type="PRINTS" id="PR00449">
    <property type="entry name" value="RASTRNSFRMNG"/>
</dbReference>
<evidence type="ECO:0008006" key="3">
    <source>
        <dbReference type="Google" id="ProtNLM"/>
    </source>
</evidence>
<dbReference type="InterPro" id="IPR027417">
    <property type="entry name" value="P-loop_NTPase"/>
</dbReference>
<evidence type="ECO:0000313" key="2">
    <source>
        <dbReference type="Proteomes" id="UP000075714"/>
    </source>
</evidence>
<dbReference type="AlphaFoldDB" id="A0A150G2V1"/>
<keyword evidence="2" id="KW-1185">Reference proteome</keyword>
<dbReference type="Pfam" id="PF08477">
    <property type="entry name" value="Roc"/>
    <property type="match status" value="1"/>
</dbReference>